<feature type="region of interest" description="Disordered" evidence="1">
    <location>
        <begin position="24"/>
        <end position="45"/>
    </location>
</feature>
<evidence type="ECO:0000313" key="3">
    <source>
        <dbReference type="Proteomes" id="UP000054563"/>
    </source>
</evidence>
<dbReference type="EMBL" id="DS016981">
    <property type="protein sequence ID" value="KMU82288.1"/>
    <property type="molecule type" value="Genomic_DNA"/>
</dbReference>
<dbReference type="AlphaFoldDB" id="A0A0J8U5L0"/>
<protein>
    <submittedName>
        <fullName evidence="2">Uncharacterized protein</fullName>
    </submittedName>
</protein>
<dbReference type="VEuPathDB" id="FungiDB:CIHG_00072"/>
<dbReference type="Proteomes" id="UP000054563">
    <property type="component" value="Unassembled WGS sequence"/>
</dbReference>
<organism evidence="2 3">
    <name type="scientific">Coccidioides immitis H538.4</name>
    <dbReference type="NCBI Taxonomy" id="396776"/>
    <lineage>
        <taxon>Eukaryota</taxon>
        <taxon>Fungi</taxon>
        <taxon>Dikarya</taxon>
        <taxon>Ascomycota</taxon>
        <taxon>Pezizomycotina</taxon>
        <taxon>Eurotiomycetes</taxon>
        <taxon>Eurotiomycetidae</taxon>
        <taxon>Onygenales</taxon>
        <taxon>Onygenaceae</taxon>
        <taxon>Coccidioides</taxon>
    </lineage>
</organism>
<evidence type="ECO:0000256" key="1">
    <source>
        <dbReference type="SAM" id="MobiDB-lite"/>
    </source>
</evidence>
<name>A0A0J8U5L0_COCIT</name>
<reference evidence="3" key="1">
    <citation type="journal article" date="2010" name="Genome Res.">
        <title>Population genomic sequencing of Coccidioides fungi reveals recent hybridization and transposon control.</title>
        <authorList>
            <person name="Neafsey D.E."/>
            <person name="Barker B.M."/>
            <person name="Sharpton T.J."/>
            <person name="Stajich J.E."/>
            <person name="Park D.J."/>
            <person name="Whiston E."/>
            <person name="Hung C.-Y."/>
            <person name="McMahan C."/>
            <person name="White J."/>
            <person name="Sykes S."/>
            <person name="Heiman D."/>
            <person name="Young S."/>
            <person name="Zeng Q."/>
            <person name="Abouelleil A."/>
            <person name="Aftuck L."/>
            <person name="Bessette D."/>
            <person name="Brown A."/>
            <person name="FitzGerald M."/>
            <person name="Lui A."/>
            <person name="Macdonald J.P."/>
            <person name="Priest M."/>
            <person name="Orbach M.J."/>
            <person name="Galgiani J.N."/>
            <person name="Kirkland T.N."/>
            <person name="Cole G.T."/>
            <person name="Birren B.W."/>
            <person name="Henn M.R."/>
            <person name="Taylor J.W."/>
            <person name="Rounsley S.D."/>
        </authorList>
    </citation>
    <scope>NUCLEOTIDE SEQUENCE [LARGE SCALE GENOMIC DNA]</scope>
    <source>
        <strain evidence="3">H538.4</strain>
    </source>
</reference>
<sequence length="150" mass="16550">MVTNECGAVGGAGRDAIRSLAIVSEADSPDETNEPDEIGRGLGDGGRETEVGWRAALSGLNEQLLAFLWHRVPLSLALRNLSRMIPVARKAPSVHDWLASFPLVAANLEKPRISSMKLFLTRLSRFRLLRSDNQKNSHLFNLVTRHPDGR</sequence>
<evidence type="ECO:0000313" key="2">
    <source>
        <dbReference type="EMBL" id="KMU82288.1"/>
    </source>
</evidence>
<feature type="compositionally biased region" description="Acidic residues" evidence="1">
    <location>
        <begin position="27"/>
        <end position="36"/>
    </location>
</feature>
<accession>A0A0J8U5L0</accession>
<proteinExistence type="predicted"/>
<gene>
    <name evidence="2" type="ORF">CIHG_00072</name>
</gene>